<evidence type="ECO:0000313" key="1">
    <source>
        <dbReference type="EMBL" id="SBW28829.1"/>
    </source>
</evidence>
<gene>
    <name evidence="1" type="ORF">FDG2_6054</name>
</gene>
<dbReference type="AlphaFoldDB" id="A0A1C3PGB1"/>
<accession>A0A1C3PGB1</accession>
<sequence length="108" mass="11977">MNVPAMPATTLMPSASPRCWTGKASVRIAVEFAKRNAPPTPCTIRHPMSHSAAALPSIQVTANRTEETPKIAKPMLYMRTRPYMSPRRPKVTTRTAVTIRKPSIIHSR</sequence>
<name>A0A1C3PGB1_9ACTN</name>
<dbReference type="Proteomes" id="UP000199013">
    <property type="component" value="Unassembled WGS sequence"/>
</dbReference>
<proteinExistence type="predicted"/>
<organism evidence="1 2">
    <name type="scientific">Candidatus Protofrankia californiensis</name>
    <dbReference type="NCBI Taxonomy" id="1839754"/>
    <lineage>
        <taxon>Bacteria</taxon>
        <taxon>Bacillati</taxon>
        <taxon>Actinomycetota</taxon>
        <taxon>Actinomycetes</taxon>
        <taxon>Frankiales</taxon>
        <taxon>Frankiaceae</taxon>
        <taxon>Protofrankia</taxon>
    </lineage>
</organism>
<reference evidence="2" key="1">
    <citation type="submission" date="2016-02" db="EMBL/GenBank/DDBJ databases">
        <authorList>
            <person name="Wibberg D."/>
        </authorList>
    </citation>
    <scope>NUCLEOTIDE SEQUENCE [LARGE SCALE GENOMIC DNA]</scope>
</reference>
<evidence type="ECO:0000313" key="2">
    <source>
        <dbReference type="Proteomes" id="UP000199013"/>
    </source>
</evidence>
<keyword evidence="2" id="KW-1185">Reference proteome</keyword>
<dbReference type="EMBL" id="FLUV01002495">
    <property type="protein sequence ID" value="SBW28829.1"/>
    <property type="molecule type" value="Genomic_DNA"/>
</dbReference>
<protein>
    <submittedName>
        <fullName evidence="1">Uncharacterized protein</fullName>
    </submittedName>
</protein>